<proteinExistence type="predicted"/>
<evidence type="ECO:0000313" key="1">
    <source>
        <dbReference type="EMBL" id="KAF2404815.1"/>
    </source>
</evidence>
<evidence type="ECO:0000313" key="2">
    <source>
        <dbReference type="Proteomes" id="UP000799640"/>
    </source>
</evidence>
<protein>
    <submittedName>
        <fullName evidence="1">Uncharacterized protein</fullName>
    </submittedName>
</protein>
<dbReference type="AlphaFoldDB" id="A0A6G1IA06"/>
<dbReference type="Proteomes" id="UP000799640">
    <property type="component" value="Unassembled WGS sequence"/>
</dbReference>
<name>A0A6G1IA06_9PEZI</name>
<dbReference type="EMBL" id="ML996688">
    <property type="protein sequence ID" value="KAF2404815.1"/>
    <property type="molecule type" value="Genomic_DNA"/>
</dbReference>
<reference evidence="1" key="1">
    <citation type="journal article" date="2020" name="Stud. Mycol.">
        <title>101 Dothideomycetes genomes: a test case for predicting lifestyles and emergence of pathogens.</title>
        <authorList>
            <person name="Haridas S."/>
            <person name="Albert R."/>
            <person name="Binder M."/>
            <person name="Bloem J."/>
            <person name="Labutti K."/>
            <person name="Salamov A."/>
            <person name="Andreopoulos B."/>
            <person name="Baker S."/>
            <person name="Barry K."/>
            <person name="Bills G."/>
            <person name="Bluhm B."/>
            <person name="Cannon C."/>
            <person name="Castanera R."/>
            <person name="Culley D."/>
            <person name="Daum C."/>
            <person name="Ezra D."/>
            <person name="Gonzalez J."/>
            <person name="Henrissat B."/>
            <person name="Kuo A."/>
            <person name="Liang C."/>
            <person name="Lipzen A."/>
            <person name="Lutzoni F."/>
            <person name="Magnuson J."/>
            <person name="Mondo S."/>
            <person name="Nolan M."/>
            <person name="Ohm R."/>
            <person name="Pangilinan J."/>
            <person name="Park H.-J."/>
            <person name="Ramirez L."/>
            <person name="Alfaro M."/>
            <person name="Sun H."/>
            <person name="Tritt A."/>
            <person name="Yoshinaga Y."/>
            <person name="Zwiers L.-H."/>
            <person name="Turgeon B."/>
            <person name="Goodwin S."/>
            <person name="Spatafora J."/>
            <person name="Crous P."/>
            <person name="Grigoriev I."/>
        </authorList>
    </citation>
    <scope>NUCLEOTIDE SEQUENCE</scope>
    <source>
        <strain evidence="1">CBS 262.69</strain>
    </source>
</reference>
<sequence>MSNRIPSLPLLMKSKVPPIIGEMSSRPSPIYWKLDRTAEQGRKFALNNIAELMSAPPHYLGGNSVCPTLAVVHRIDDIPTDLQRLAISDAYELESSTRAAWASTSSVRNWLHVLLPREHLRSIVFTESWKPWSST</sequence>
<accession>A0A6G1IA06</accession>
<organism evidence="1 2">
    <name type="scientific">Trichodelitschia bisporula</name>
    <dbReference type="NCBI Taxonomy" id="703511"/>
    <lineage>
        <taxon>Eukaryota</taxon>
        <taxon>Fungi</taxon>
        <taxon>Dikarya</taxon>
        <taxon>Ascomycota</taxon>
        <taxon>Pezizomycotina</taxon>
        <taxon>Dothideomycetes</taxon>
        <taxon>Dothideomycetes incertae sedis</taxon>
        <taxon>Phaeotrichales</taxon>
        <taxon>Phaeotrichaceae</taxon>
        <taxon>Trichodelitschia</taxon>
    </lineage>
</organism>
<gene>
    <name evidence="1" type="ORF">EJ06DRAFT_220276</name>
</gene>
<keyword evidence="2" id="KW-1185">Reference proteome</keyword>